<protein>
    <submittedName>
        <fullName evidence="2">ACB domain-containing protein</fullName>
    </submittedName>
</protein>
<sequence length="141" mass="15610">MSFEEAADKVKKLKQSPNNDELLELYALYKQGTVGDNTTPKPGMLDMKGKAKWNAWDGKKEAADKVKKLKQSPNNDELLELYALYKQGTVGDNTTPKPGMLDMKGKAKWNAWDGKKGTAQDKAKELYIAKVDALVGKYGLA</sequence>
<evidence type="ECO:0000313" key="2">
    <source>
        <dbReference type="WBParaSite" id="ES5_v2.g22121.t1"/>
    </source>
</evidence>
<name>A0AC34FXV0_9BILA</name>
<organism evidence="1 2">
    <name type="scientific">Panagrolaimus sp. ES5</name>
    <dbReference type="NCBI Taxonomy" id="591445"/>
    <lineage>
        <taxon>Eukaryota</taxon>
        <taxon>Metazoa</taxon>
        <taxon>Ecdysozoa</taxon>
        <taxon>Nematoda</taxon>
        <taxon>Chromadorea</taxon>
        <taxon>Rhabditida</taxon>
        <taxon>Tylenchina</taxon>
        <taxon>Panagrolaimomorpha</taxon>
        <taxon>Panagrolaimoidea</taxon>
        <taxon>Panagrolaimidae</taxon>
        <taxon>Panagrolaimus</taxon>
    </lineage>
</organism>
<dbReference type="Proteomes" id="UP000887579">
    <property type="component" value="Unplaced"/>
</dbReference>
<reference evidence="2" key="1">
    <citation type="submission" date="2022-11" db="UniProtKB">
        <authorList>
            <consortium name="WormBaseParasite"/>
        </authorList>
    </citation>
    <scope>IDENTIFICATION</scope>
</reference>
<proteinExistence type="predicted"/>
<dbReference type="WBParaSite" id="ES5_v2.g22121.t1">
    <property type="protein sequence ID" value="ES5_v2.g22121.t1"/>
    <property type="gene ID" value="ES5_v2.g22121"/>
</dbReference>
<evidence type="ECO:0000313" key="1">
    <source>
        <dbReference type="Proteomes" id="UP000887579"/>
    </source>
</evidence>
<accession>A0AC34FXV0</accession>